<dbReference type="Proteomes" id="UP000059188">
    <property type="component" value="Unassembled WGS sequence"/>
</dbReference>
<evidence type="ECO:0000313" key="2">
    <source>
        <dbReference type="EMBL" id="CEL55835.1"/>
    </source>
</evidence>
<name>A0A0B7FDZ9_THACB</name>
<evidence type="ECO:0000313" key="3">
    <source>
        <dbReference type="Proteomes" id="UP000059188"/>
    </source>
</evidence>
<reference evidence="2 3" key="1">
    <citation type="submission" date="2014-11" db="EMBL/GenBank/DDBJ databases">
        <authorList>
            <person name="Wibberg Daniel"/>
        </authorList>
    </citation>
    <scope>NUCLEOTIDE SEQUENCE [LARGE SCALE GENOMIC DNA]</scope>
    <source>
        <strain evidence="2">Rhizoctonia solani AG1-IB 7/3/14</strain>
    </source>
</reference>
<protein>
    <submittedName>
        <fullName evidence="2">Uncharacterized protein</fullName>
    </submittedName>
</protein>
<accession>A0A0B7FDZ9</accession>
<organism evidence="2 3">
    <name type="scientific">Thanatephorus cucumeris (strain AG1-IB / isolate 7/3/14)</name>
    <name type="common">Lettuce bottom rot fungus</name>
    <name type="synonym">Rhizoctonia solani</name>
    <dbReference type="NCBI Taxonomy" id="1108050"/>
    <lineage>
        <taxon>Eukaryota</taxon>
        <taxon>Fungi</taxon>
        <taxon>Dikarya</taxon>
        <taxon>Basidiomycota</taxon>
        <taxon>Agaricomycotina</taxon>
        <taxon>Agaricomycetes</taxon>
        <taxon>Cantharellales</taxon>
        <taxon>Ceratobasidiaceae</taxon>
        <taxon>Rhizoctonia</taxon>
        <taxon>Rhizoctonia solani AG-1</taxon>
    </lineage>
</organism>
<feature type="compositionally biased region" description="Basic and acidic residues" evidence="1">
    <location>
        <begin position="41"/>
        <end position="50"/>
    </location>
</feature>
<keyword evidence="3" id="KW-1185">Reference proteome</keyword>
<dbReference type="AlphaFoldDB" id="A0A0B7FDZ9"/>
<dbReference type="EMBL" id="LN679101">
    <property type="protein sequence ID" value="CEL55835.1"/>
    <property type="molecule type" value="Genomic_DNA"/>
</dbReference>
<gene>
    <name evidence="2" type="ORF">RSOLAG1IB_01847</name>
</gene>
<sequence>MLKYQTWYRHRVKEDYLQAMLVLQARLRSNIDNDTTISHDCGQDKPDLSAHHPVQPDEQIDEELHDSQSENEFEREITTFDDPLELVHTRVPGSGPSTLRDPNLLEPQFNRLPDRERLESQPPPALQPLDLDRGVTLSSKVTG</sequence>
<feature type="region of interest" description="Disordered" evidence="1">
    <location>
        <begin position="37"/>
        <end position="143"/>
    </location>
</feature>
<evidence type="ECO:0000256" key="1">
    <source>
        <dbReference type="SAM" id="MobiDB-lite"/>
    </source>
</evidence>
<proteinExistence type="predicted"/>
<feature type="compositionally biased region" description="Basic and acidic residues" evidence="1">
    <location>
        <begin position="65"/>
        <end position="78"/>
    </location>
</feature>